<organism evidence="1 2">
    <name type="scientific">Pilimelia columellifera subsp. columellifera</name>
    <dbReference type="NCBI Taxonomy" id="706583"/>
    <lineage>
        <taxon>Bacteria</taxon>
        <taxon>Bacillati</taxon>
        <taxon>Actinomycetota</taxon>
        <taxon>Actinomycetes</taxon>
        <taxon>Micromonosporales</taxon>
        <taxon>Micromonosporaceae</taxon>
        <taxon>Pilimelia</taxon>
    </lineage>
</organism>
<sequence>MKDHKRDLKVAKWLLFHERDNKARIGLVRERETVRHPRRSRLATIYPRFAVQQPSPASI</sequence>
<gene>
    <name evidence="1" type="ORF">GCM10010201_23840</name>
</gene>
<dbReference type="Proteomes" id="UP001499978">
    <property type="component" value="Unassembled WGS sequence"/>
</dbReference>
<reference evidence="2" key="1">
    <citation type="journal article" date="2019" name="Int. J. Syst. Evol. Microbiol.">
        <title>The Global Catalogue of Microorganisms (GCM) 10K type strain sequencing project: providing services to taxonomists for standard genome sequencing and annotation.</title>
        <authorList>
            <consortium name="The Broad Institute Genomics Platform"/>
            <consortium name="The Broad Institute Genome Sequencing Center for Infectious Disease"/>
            <person name="Wu L."/>
            <person name="Ma J."/>
        </authorList>
    </citation>
    <scope>NUCLEOTIDE SEQUENCE [LARGE SCALE GENOMIC DNA]</scope>
    <source>
        <strain evidence="2">JCM 3367</strain>
    </source>
</reference>
<dbReference type="EMBL" id="BAAARY010000010">
    <property type="protein sequence ID" value="GAA2524527.1"/>
    <property type="molecule type" value="Genomic_DNA"/>
</dbReference>
<accession>A0ABP6AVG3</accession>
<protein>
    <submittedName>
        <fullName evidence="1">Uncharacterized protein</fullName>
    </submittedName>
</protein>
<evidence type="ECO:0000313" key="2">
    <source>
        <dbReference type="Proteomes" id="UP001499978"/>
    </source>
</evidence>
<keyword evidence="2" id="KW-1185">Reference proteome</keyword>
<name>A0ABP6AVG3_9ACTN</name>
<evidence type="ECO:0000313" key="1">
    <source>
        <dbReference type="EMBL" id="GAA2524527.1"/>
    </source>
</evidence>
<proteinExistence type="predicted"/>
<comment type="caution">
    <text evidence="1">The sequence shown here is derived from an EMBL/GenBank/DDBJ whole genome shotgun (WGS) entry which is preliminary data.</text>
</comment>